<dbReference type="EMBL" id="BQNB010020186">
    <property type="protein sequence ID" value="GJT93260.1"/>
    <property type="molecule type" value="Genomic_DNA"/>
</dbReference>
<feature type="non-terminal residue" evidence="1">
    <location>
        <position position="42"/>
    </location>
</feature>
<protein>
    <submittedName>
        <fullName evidence="1">Uncharacterized protein</fullName>
    </submittedName>
</protein>
<evidence type="ECO:0000313" key="1">
    <source>
        <dbReference type="EMBL" id="GJT93260.1"/>
    </source>
</evidence>
<keyword evidence="2" id="KW-1185">Reference proteome</keyword>
<organism evidence="1 2">
    <name type="scientific">Tanacetum coccineum</name>
    <dbReference type="NCBI Taxonomy" id="301880"/>
    <lineage>
        <taxon>Eukaryota</taxon>
        <taxon>Viridiplantae</taxon>
        <taxon>Streptophyta</taxon>
        <taxon>Embryophyta</taxon>
        <taxon>Tracheophyta</taxon>
        <taxon>Spermatophyta</taxon>
        <taxon>Magnoliopsida</taxon>
        <taxon>eudicotyledons</taxon>
        <taxon>Gunneridae</taxon>
        <taxon>Pentapetalae</taxon>
        <taxon>asterids</taxon>
        <taxon>campanulids</taxon>
        <taxon>Asterales</taxon>
        <taxon>Asteraceae</taxon>
        <taxon>Asteroideae</taxon>
        <taxon>Anthemideae</taxon>
        <taxon>Anthemidinae</taxon>
        <taxon>Tanacetum</taxon>
    </lineage>
</organism>
<evidence type="ECO:0000313" key="2">
    <source>
        <dbReference type="Proteomes" id="UP001151760"/>
    </source>
</evidence>
<name>A0ABQ5HZS5_9ASTR</name>
<accession>A0ABQ5HZS5</accession>
<comment type="caution">
    <text evidence="1">The sequence shown here is derived from an EMBL/GenBank/DDBJ whole genome shotgun (WGS) entry which is preliminary data.</text>
</comment>
<reference evidence="1" key="2">
    <citation type="submission" date="2022-01" db="EMBL/GenBank/DDBJ databases">
        <authorList>
            <person name="Yamashiro T."/>
            <person name="Shiraishi A."/>
            <person name="Satake H."/>
            <person name="Nakayama K."/>
        </authorList>
    </citation>
    <scope>NUCLEOTIDE SEQUENCE</scope>
</reference>
<proteinExistence type="predicted"/>
<reference evidence="1" key="1">
    <citation type="journal article" date="2022" name="Int. J. Mol. Sci.">
        <title>Draft Genome of Tanacetum Coccineum: Genomic Comparison of Closely Related Tanacetum-Family Plants.</title>
        <authorList>
            <person name="Yamashiro T."/>
            <person name="Shiraishi A."/>
            <person name="Nakayama K."/>
            <person name="Satake H."/>
        </authorList>
    </citation>
    <scope>NUCLEOTIDE SEQUENCE</scope>
</reference>
<sequence length="42" mass="5083">MVFACKKWRRFGDRCGFEKEKADWIVYVTPVGQQEYVEMCFT</sequence>
<gene>
    <name evidence="1" type="ORF">Tco_1082105</name>
</gene>
<dbReference type="Proteomes" id="UP001151760">
    <property type="component" value="Unassembled WGS sequence"/>
</dbReference>